<evidence type="ECO:0000313" key="2">
    <source>
        <dbReference type="EMBL" id="CCI39304.1"/>
    </source>
</evidence>
<organism evidence="2 3">
    <name type="scientific">Albugo candida</name>
    <dbReference type="NCBI Taxonomy" id="65357"/>
    <lineage>
        <taxon>Eukaryota</taxon>
        <taxon>Sar</taxon>
        <taxon>Stramenopiles</taxon>
        <taxon>Oomycota</taxon>
        <taxon>Peronosporomycetes</taxon>
        <taxon>Albuginales</taxon>
        <taxon>Albuginaceae</taxon>
        <taxon>Albugo</taxon>
    </lineage>
</organism>
<keyword evidence="1" id="KW-0472">Membrane</keyword>
<feature type="transmembrane region" description="Helical" evidence="1">
    <location>
        <begin position="20"/>
        <end position="41"/>
    </location>
</feature>
<dbReference type="Proteomes" id="UP000053237">
    <property type="component" value="Unassembled WGS sequence"/>
</dbReference>
<sequence>MNSDDRSVLTSTLSSEHEAMLYLVNTIAQAVISIEIAKVITCCSRHSCTHTSIFIRLIMEKIRCAIVCVQFLNPFTVFSTLQYFYRFRKVTLDVGTDFSVFLILSEIQILRLCPV</sequence>
<gene>
    <name evidence="2" type="ORF">BN9_000870</name>
</gene>
<comment type="caution">
    <text evidence="2">The sequence shown here is derived from an EMBL/GenBank/DDBJ whole genome shotgun (WGS) entry which is preliminary data.</text>
</comment>
<accession>A0A024FXL4</accession>
<keyword evidence="1" id="KW-1133">Transmembrane helix</keyword>
<feature type="transmembrane region" description="Helical" evidence="1">
    <location>
        <begin position="62"/>
        <end position="85"/>
    </location>
</feature>
<dbReference type="InParanoid" id="A0A024FXL4"/>
<evidence type="ECO:0000256" key="1">
    <source>
        <dbReference type="SAM" id="Phobius"/>
    </source>
</evidence>
<reference evidence="2 3" key="1">
    <citation type="submission" date="2012-05" db="EMBL/GenBank/DDBJ databases">
        <title>Recombination and specialization in a pathogen metapopulation.</title>
        <authorList>
            <person name="Gardiner A."/>
            <person name="Kemen E."/>
            <person name="Schultz-Larsen T."/>
            <person name="MacLean D."/>
            <person name="Van Oosterhout C."/>
            <person name="Jones J.D.G."/>
        </authorList>
    </citation>
    <scope>NUCLEOTIDE SEQUENCE [LARGE SCALE GENOMIC DNA]</scope>
    <source>
        <strain evidence="2 3">Ac Nc2</strain>
    </source>
</reference>
<dbReference type="AlphaFoldDB" id="A0A024FXL4"/>
<dbReference type="EMBL" id="CAIX01000001">
    <property type="protein sequence ID" value="CCI39304.1"/>
    <property type="molecule type" value="Genomic_DNA"/>
</dbReference>
<keyword evidence="3" id="KW-1185">Reference proteome</keyword>
<proteinExistence type="predicted"/>
<keyword evidence="1" id="KW-0812">Transmembrane</keyword>
<name>A0A024FXL4_9STRA</name>
<evidence type="ECO:0000313" key="3">
    <source>
        <dbReference type="Proteomes" id="UP000053237"/>
    </source>
</evidence>
<protein>
    <submittedName>
        <fullName evidence="2">Uncharacterized protein</fullName>
    </submittedName>
</protein>